<keyword evidence="6 11" id="KW-0067">ATP-binding</keyword>
<dbReference type="InterPro" id="IPR027417">
    <property type="entry name" value="P-loop_NTPase"/>
</dbReference>
<keyword evidence="4" id="KW-1003">Cell membrane</keyword>
<reference evidence="11 12" key="1">
    <citation type="submission" date="2017-03" db="EMBL/GenBank/DDBJ databases">
        <title>Whole genome sequences of fourteen strains of Bradyrhizobium canariense and one strain of Bradyrhizobium japonicum isolated from Lupinus (Papilionoideae: Genisteae) species in Algeria.</title>
        <authorList>
            <person name="Crovadore J."/>
            <person name="Chekireb D."/>
            <person name="Brachmann A."/>
            <person name="Chablais R."/>
            <person name="Cochard B."/>
            <person name="Lefort F."/>
        </authorList>
    </citation>
    <scope>NUCLEOTIDE SEQUENCE [LARGE SCALE GENOMIC DNA]</scope>
    <source>
        <strain evidence="11 12">UBMA195</strain>
    </source>
</reference>
<comment type="function">
    <text evidence="9">Involved in beta-(1--&gt;2)glucan export. Transmembrane domains (TMD) form a pore in the inner membrane and the ATP-binding domain (NBD) is responsible for energy generation.</text>
</comment>
<dbReference type="InterPro" id="IPR003439">
    <property type="entry name" value="ABC_transporter-like_ATP-bd"/>
</dbReference>
<dbReference type="PROSITE" id="PS50893">
    <property type="entry name" value="ABC_TRANSPORTER_2"/>
    <property type="match status" value="1"/>
</dbReference>
<evidence type="ECO:0000259" key="10">
    <source>
        <dbReference type="PROSITE" id="PS50893"/>
    </source>
</evidence>
<evidence type="ECO:0000256" key="5">
    <source>
        <dbReference type="ARBA" id="ARBA00022741"/>
    </source>
</evidence>
<dbReference type="InterPro" id="IPR003593">
    <property type="entry name" value="AAA+_ATPase"/>
</dbReference>
<dbReference type="Pfam" id="PF08402">
    <property type="entry name" value="TOBE_2"/>
    <property type="match status" value="1"/>
</dbReference>
<dbReference type="SMART" id="SM00382">
    <property type="entry name" value="AAA"/>
    <property type="match status" value="1"/>
</dbReference>
<evidence type="ECO:0000256" key="2">
    <source>
        <dbReference type="ARBA" id="ARBA00005417"/>
    </source>
</evidence>
<evidence type="ECO:0000256" key="4">
    <source>
        <dbReference type="ARBA" id="ARBA00022475"/>
    </source>
</evidence>
<dbReference type="InterPro" id="IPR008995">
    <property type="entry name" value="Mo/tungstate-bd_C_term_dom"/>
</dbReference>
<dbReference type="GO" id="GO:0005524">
    <property type="term" value="F:ATP binding"/>
    <property type="evidence" value="ECO:0007669"/>
    <property type="project" value="UniProtKB-KW"/>
</dbReference>
<dbReference type="InterPro" id="IPR047641">
    <property type="entry name" value="ABC_transpr_MalK/UgpC-like"/>
</dbReference>
<name>A0A1X3FY08_9BRAD</name>
<comment type="caution">
    <text evidence="11">The sequence shown here is derived from an EMBL/GenBank/DDBJ whole genome shotgun (WGS) entry which is preliminary data.</text>
</comment>
<dbReference type="InterPro" id="IPR017871">
    <property type="entry name" value="ABC_transporter-like_CS"/>
</dbReference>
<dbReference type="Gene3D" id="2.40.50.100">
    <property type="match status" value="1"/>
</dbReference>
<evidence type="ECO:0000256" key="8">
    <source>
        <dbReference type="ARBA" id="ARBA00023136"/>
    </source>
</evidence>
<dbReference type="EMBL" id="NAFI01000164">
    <property type="protein sequence ID" value="OSJ12988.1"/>
    <property type="molecule type" value="Genomic_DNA"/>
</dbReference>
<keyword evidence="7" id="KW-1278">Translocase</keyword>
<dbReference type="GO" id="GO:0016887">
    <property type="term" value="F:ATP hydrolysis activity"/>
    <property type="evidence" value="ECO:0007669"/>
    <property type="project" value="InterPro"/>
</dbReference>
<sequence length="372" mass="40672">MSNVLLEKVSRSFGEFIAVDGVDLRVSEGEFVTLLGPSGCGKTTTLRMVAGLEQNSGGCISIGNEVVSDAARGVFVPSERRRLGMVFQSYAIWPHMTVFENVAYPLRVRRKSAAEIRDLVARALHLVEMQDFAERPAPALSGGQQQRVAIARALVFEPKVLLLDEPLSNLDAKLRLQMGDEFRSIQRRLGMTSLYVTHDQAEAMALSDRVVVMDRGQIQQIGAPEEIYRYPANRIVAAFFGTPNLLEASVEACTRIDDRRVRLNVVGKGWRGACEAASEMRPGRAVTVMVRPEDARIAAPDAAHSDHELRWSGQIAHTIFRGPIRSVVVQTDGSRLNVDTPPFGGFSVGDNVTVVVPQQSAWAVPEQAGAVP</sequence>
<feature type="domain" description="ABC transporter" evidence="10">
    <location>
        <begin position="4"/>
        <end position="240"/>
    </location>
</feature>
<keyword evidence="5" id="KW-0547">Nucleotide-binding</keyword>
<proteinExistence type="inferred from homology"/>
<gene>
    <name evidence="11" type="ORF">BSZ18_11840</name>
</gene>
<organism evidence="11 12">
    <name type="scientific">Bradyrhizobium canariense</name>
    <dbReference type="NCBI Taxonomy" id="255045"/>
    <lineage>
        <taxon>Bacteria</taxon>
        <taxon>Pseudomonadati</taxon>
        <taxon>Pseudomonadota</taxon>
        <taxon>Alphaproteobacteria</taxon>
        <taxon>Hyphomicrobiales</taxon>
        <taxon>Nitrobacteraceae</taxon>
        <taxon>Bradyrhizobium</taxon>
    </lineage>
</organism>
<dbReference type="FunFam" id="3.40.50.300:FF:000042">
    <property type="entry name" value="Maltose/maltodextrin ABC transporter, ATP-binding protein"/>
    <property type="match status" value="1"/>
</dbReference>
<dbReference type="PANTHER" id="PTHR43875">
    <property type="entry name" value="MALTODEXTRIN IMPORT ATP-BINDING PROTEIN MSMX"/>
    <property type="match status" value="1"/>
</dbReference>
<evidence type="ECO:0000313" key="12">
    <source>
        <dbReference type="Proteomes" id="UP000193553"/>
    </source>
</evidence>
<dbReference type="Pfam" id="PF00005">
    <property type="entry name" value="ABC_tran"/>
    <property type="match status" value="1"/>
</dbReference>
<dbReference type="SUPFAM" id="SSF52540">
    <property type="entry name" value="P-loop containing nucleoside triphosphate hydrolases"/>
    <property type="match status" value="1"/>
</dbReference>
<dbReference type="Gene3D" id="3.40.50.300">
    <property type="entry name" value="P-loop containing nucleotide triphosphate hydrolases"/>
    <property type="match status" value="1"/>
</dbReference>
<dbReference type="GO" id="GO:0055052">
    <property type="term" value="C:ATP-binding cassette (ABC) transporter complex, substrate-binding subunit-containing"/>
    <property type="evidence" value="ECO:0007669"/>
    <property type="project" value="TreeGrafter"/>
</dbReference>
<dbReference type="STRING" id="255045.SAMN05444158_6833"/>
<keyword evidence="3" id="KW-0813">Transport</keyword>
<evidence type="ECO:0000256" key="3">
    <source>
        <dbReference type="ARBA" id="ARBA00022448"/>
    </source>
</evidence>
<comment type="similarity">
    <text evidence="2">Belongs to the ABC transporter superfamily.</text>
</comment>
<protein>
    <submittedName>
        <fullName evidence="11">Polyamine ABC transporter ATP-binding protein</fullName>
    </submittedName>
</protein>
<dbReference type="InterPro" id="IPR013611">
    <property type="entry name" value="Transp-assoc_OB_typ2"/>
</dbReference>
<evidence type="ECO:0000313" key="11">
    <source>
        <dbReference type="EMBL" id="OSJ12988.1"/>
    </source>
</evidence>
<evidence type="ECO:0000256" key="9">
    <source>
        <dbReference type="ARBA" id="ARBA00024722"/>
    </source>
</evidence>
<dbReference type="Proteomes" id="UP000193553">
    <property type="component" value="Unassembled WGS sequence"/>
</dbReference>
<keyword evidence="8" id="KW-0472">Membrane</keyword>
<dbReference type="OrthoDB" id="9802264at2"/>
<dbReference type="PANTHER" id="PTHR43875:SF15">
    <property type="entry name" value="TREHALOSE IMPORT ATP-BINDING PROTEIN SUGC"/>
    <property type="match status" value="1"/>
</dbReference>
<dbReference type="SUPFAM" id="SSF50331">
    <property type="entry name" value="MOP-like"/>
    <property type="match status" value="1"/>
</dbReference>
<evidence type="ECO:0000256" key="6">
    <source>
        <dbReference type="ARBA" id="ARBA00022840"/>
    </source>
</evidence>
<comment type="subcellular location">
    <subcellularLocation>
        <location evidence="1">Cell inner membrane</location>
        <topology evidence="1">Peripheral membrane protein</topology>
    </subcellularLocation>
</comment>
<evidence type="ECO:0000256" key="1">
    <source>
        <dbReference type="ARBA" id="ARBA00004417"/>
    </source>
</evidence>
<dbReference type="GO" id="GO:0140359">
    <property type="term" value="F:ABC-type transporter activity"/>
    <property type="evidence" value="ECO:0007669"/>
    <property type="project" value="UniProtKB-ARBA"/>
</dbReference>
<accession>A0A1X3FY08</accession>
<evidence type="ECO:0000256" key="7">
    <source>
        <dbReference type="ARBA" id="ARBA00022967"/>
    </source>
</evidence>
<dbReference type="PROSITE" id="PS00211">
    <property type="entry name" value="ABC_TRANSPORTER_1"/>
    <property type="match status" value="1"/>
</dbReference>
<dbReference type="AlphaFoldDB" id="A0A1X3FY08"/>